<feature type="signal peptide" evidence="6">
    <location>
        <begin position="1"/>
        <end position="19"/>
    </location>
</feature>
<evidence type="ECO:0000256" key="6">
    <source>
        <dbReference type="SAM" id="SignalP"/>
    </source>
</evidence>
<evidence type="ECO:0000256" key="4">
    <source>
        <dbReference type="ARBA" id="ARBA00022723"/>
    </source>
</evidence>
<dbReference type="PRINTS" id="PR00325">
    <property type="entry name" value="GERMIN"/>
</dbReference>
<evidence type="ECO:0000313" key="11">
    <source>
        <dbReference type="Proteomes" id="UP000249757"/>
    </source>
</evidence>
<dbReference type="OrthoDB" id="1921208at2759"/>
<feature type="domain" description="Cupin type-1" evidence="7">
    <location>
        <begin position="90"/>
        <end position="243"/>
    </location>
</feature>
<dbReference type="EMBL" id="NRDI02000003">
    <property type="protein sequence ID" value="KAI1517994.1"/>
    <property type="molecule type" value="Genomic_DNA"/>
</dbReference>
<dbReference type="Proteomes" id="UP000249757">
    <property type="component" value="Unassembled WGS sequence"/>
</dbReference>
<dbReference type="Proteomes" id="UP000245464">
    <property type="component" value="Chromosome 1"/>
</dbReference>
<dbReference type="PANTHER" id="PTHR31238">
    <property type="entry name" value="GERMIN-LIKE PROTEIN SUBFAMILY 3 MEMBER 3"/>
    <property type="match status" value="1"/>
</dbReference>
<feature type="chain" id="PRO_5042700849" evidence="6">
    <location>
        <begin position="20"/>
        <end position="275"/>
    </location>
</feature>
<evidence type="ECO:0000259" key="7">
    <source>
        <dbReference type="SMART" id="SM00835"/>
    </source>
</evidence>
<evidence type="ECO:0000313" key="10">
    <source>
        <dbReference type="Proteomes" id="UP000245464"/>
    </source>
</evidence>
<dbReference type="InterPro" id="IPR011051">
    <property type="entry name" value="RmlC_Cupin_sf"/>
</dbReference>
<evidence type="ECO:0000256" key="3">
    <source>
        <dbReference type="ARBA" id="ARBA00022525"/>
    </source>
</evidence>
<evidence type="ECO:0000313" key="8">
    <source>
        <dbReference type="EMBL" id="KAF7578304.1"/>
    </source>
</evidence>
<comment type="caution">
    <text evidence="8">The sequence shown here is derived from an EMBL/GenBank/DDBJ whole genome shotgun (WGS) entry which is preliminary data.</text>
</comment>
<evidence type="ECO:0000256" key="2">
    <source>
        <dbReference type="ARBA" id="ARBA00007456"/>
    </source>
</evidence>
<protein>
    <submittedName>
        <fullName evidence="8">Cupin-1 domain containing protein</fullName>
    </submittedName>
    <submittedName>
        <fullName evidence="9">Spherulin-1B</fullName>
    </submittedName>
</protein>
<dbReference type="Gene3D" id="2.60.120.10">
    <property type="entry name" value="Jelly Rolls"/>
    <property type="match status" value="1"/>
</dbReference>
<sequence>MFTITNIVVAALALGTVQALPQAKASHSVSDAYATTTSSAPPAETSSNDQAQLFRDLFTAPTAIKRFQRLLTNGGQTLFTGDALRKMVVFPFESGAPSANSPKNGALVAANIESFPILTDLGISTTVGFLSPCSINTPHVHPRATEFLTLVEGSNLEFGYVLENNLVQPNQNPEISGYLNKFQGTVFPQGSIHFQFNNNCENAVFVATLNSEDPGTSQVAQNFFALNKDVVNATLGFPSSINGLNIEEFRKYIPANLASGMDACMSKCKSKDSQY</sequence>
<accession>A0A2W1DJW9</accession>
<proteinExistence type="inferred from homology"/>
<dbReference type="InterPro" id="IPR006045">
    <property type="entry name" value="Cupin_1"/>
</dbReference>
<keyword evidence="6" id="KW-0732">Signal</keyword>
<reference evidence="11" key="4">
    <citation type="journal article" date="2022" name="Microb. Genom.">
        <title>A global pangenome for the wheat fungal pathogen Pyrenophora tritici-repentis and prediction of effector protein structural homology.</title>
        <authorList>
            <person name="Moolhuijzen P.M."/>
            <person name="See P.T."/>
            <person name="Shi G."/>
            <person name="Powell H.R."/>
            <person name="Cockram J."/>
            <person name="Jorgensen L.N."/>
            <person name="Benslimane H."/>
            <person name="Strelkov S.E."/>
            <person name="Turner J."/>
            <person name="Liu Z."/>
            <person name="Moffat C.S."/>
        </authorList>
    </citation>
    <scope>NUCLEOTIDE SEQUENCE [LARGE SCALE GENOMIC DNA]</scope>
</reference>
<dbReference type="InterPro" id="IPR014710">
    <property type="entry name" value="RmlC-like_jellyroll"/>
</dbReference>
<organism evidence="8 10">
    <name type="scientific">Pyrenophora tritici-repentis</name>
    <dbReference type="NCBI Taxonomy" id="45151"/>
    <lineage>
        <taxon>Eukaryota</taxon>
        <taxon>Fungi</taxon>
        <taxon>Dikarya</taxon>
        <taxon>Ascomycota</taxon>
        <taxon>Pezizomycotina</taxon>
        <taxon>Dothideomycetes</taxon>
        <taxon>Pleosporomycetidae</taxon>
        <taxon>Pleosporales</taxon>
        <taxon>Pleosporineae</taxon>
        <taxon>Pleosporaceae</taxon>
        <taxon>Pyrenophora</taxon>
    </lineage>
</organism>
<gene>
    <name evidence="9" type="ORF">Ptr86124_003295</name>
    <name evidence="8" type="ORF">PtrM4_025440</name>
</gene>
<dbReference type="GO" id="GO:0030145">
    <property type="term" value="F:manganese ion binding"/>
    <property type="evidence" value="ECO:0007669"/>
    <property type="project" value="InterPro"/>
</dbReference>
<dbReference type="EMBL" id="NQIK02000001">
    <property type="protein sequence ID" value="KAF7578304.1"/>
    <property type="molecule type" value="Genomic_DNA"/>
</dbReference>
<reference evidence="9" key="2">
    <citation type="submission" date="2021-05" db="EMBL/GenBank/DDBJ databases">
        <authorList>
            <person name="Moolhuijzen P.M."/>
            <person name="Moffat C.S."/>
        </authorList>
    </citation>
    <scope>NUCLEOTIDE SEQUENCE</scope>
    <source>
        <strain evidence="9">86-124</strain>
    </source>
</reference>
<keyword evidence="5" id="KW-0464">Manganese</keyword>
<keyword evidence="11" id="KW-1185">Reference proteome</keyword>
<keyword evidence="4" id="KW-0479">Metal-binding</keyword>
<comment type="subcellular location">
    <subcellularLocation>
        <location evidence="1">Secreted</location>
    </subcellularLocation>
</comment>
<reference evidence="8 10" key="1">
    <citation type="journal article" date="2018" name="BMC Genomics">
        <title>Comparative genomics of the wheat fungal pathogen Pyrenophora tritici-repentis reveals chromosomal variations and genome plasticity.</title>
        <authorList>
            <person name="Moolhuijzen P."/>
            <person name="See P.T."/>
            <person name="Hane J.K."/>
            <person name="Shi G."/>
            <person name="Liu Z."/>
            <person name="Oliver R.P."/>
            <person name="Moffat C.S."/>
        </authorList>
    </citation>
    <scope>NUCLEOTIDE SEQUENCE [LARGE SCALE GENOMIC DNA]</scope>
    <source>
        <strain evidence="8">M4</strain>
    </source>
</reference>
<dbReference type="Pfam" id="PF00190">
    <property type="entry name" value="Cupin_1"/>
    <property type="match status" value="1"/>
</dbReference>
<dbReference type="CDD" id="cd02241">
    <property type="entry name" value="cupin_OxOx"/>
    <property type="match status" value="1"/>
</dbReference>
<evidence type="ECO:0000256" key="5">
    <source>
        <dbReference type="ARBA" id="ARBA00023211"/>
    </source>
</evidence>
<comment type="similarity">
    <text evidence="2">Belongs to the germin family.</text>
</comment>
<keyword evidence="3" id="KW-0964">Secreted</keyword>
<evidence type="ECO:0000313" key="9">
    <source>
        <dbReference type="EMBL" id="KAI1517994.1"/>
    </source>
</evidence>
<dbReference type="InterPro" id="IPR001929">
    <property type="entry name" value="Germin"/>
</dbReference>
<dbReference type="SMART" id="SM00835">
    <property type="entry name" value="Cupin_1"/>
    <property type="match status" value="1"/>
</dbReference>
<evidence type="ECO:0000256" key="1">
    <source>
        <dbReference type="ARBA" id="ARBA00004613"/>
    </source>
</evidence>
<dbReference type="SUPFAM" id="SSF51182">
    <property type="entry name" value="RmlC-like cupins"/>
    <property type="match status" value="1"/>
</dbReference>
<dbReference type="GO" id="GO:0005576">
    <property type="term" value="C:extracellular region"/>
    <property type="evidence" value="ECO:0007669"/>
    <property type="project" value="UniProtKB-SubCell"/>
</dbReference>
<reference evidence="9" key="3">
    <citation type="journal article" date="2022" name="bioRxiv">
        <title>A global pangenome for the wheat fungal pathogen Pyrenophora tritici-repentis and prediction of effector protein structural homology.</title>
        <authorList>
            <person name="Moolhuijzen P."/>
            <person name="See P.T."/>
            <person name="Shi G."/>
            <person name="Powell H.R."/>
            <person name="Cockram J."/>
            <person name="Jorgensen L.N."/>
            <person name="Benslimane H."/>
            <person name="Strelkov S.E."/>
            <person name="Turner J."/>
            <person name="Liu Z."/>
            <person name="Moffat C.S."/>
        </authorList>
    </citation>
    <scope>NUCLEOTIDE SEQUENCE</scope>
    <source>
        <strain evidence="9">86-124</strain>
    </source>
</reference>
<dbReference type="OMA" id="NNNCENA"/>
<name>A0A2W1DJW9_9PLEO</name>
<dbReference type="AlphaFoldDB" id="A0A2W1DJW9"/>